<dbReference type="InterPro" id="IPR036065">
    <property type="entry name" value="BolA-like_sf"/>
</dbReference>
<dbReference type="PANTHER" id="PTHR46230:SF7">
    <property type="entry name" value="BOLA-LIKE PROTEIN 1"/>
    <property type="match status" value="1"/>
</dbReference>
<dbReference type="Pfam" id="PF01722">
    <property type="entry name" value="BolA"/>
    <property type="match status" value="1"/>
</dbReference>
<comment type="similarity">
    <text evidence="1">Belongs to the BolA/IbaG family.</text>
</comment>
<comment type="caution">
    <text evidence="2">The sequence shown here is derived from an EMBL/GenBank/DDBJ whole genome shotgun (WGS) entry which is preliminary data.</text>
</comment>
<protein>
    <submittedName>
        <fullName evidence="2">BolA protein</fullName>
    </submittedName>
</protein>
<evidence type="ECO:0000256" key="1">
    <source>
        <dbReference type="RuleBase" id="RU003860"/>
    </source>
</evidence>
<dbReference type="Proteomes" id="UP000570514">
    <property type="component" value="Unassembled WGS sequence"/>
</dbReference>
<evidence type="ECO:0000313" key="3">
    <source>
        <dbReference type="Proteomes" id="UP000570514"/>
    </source>
</evidence>
<keyword evidence="3" id="KW-1185">Reference proteome</keyword>
<dbReference type="GO" id="GO:0016226">
    <property type="term" value="P:iron-sulfur cluster assembly"/>
    <property type="evidence" value="ECO:0007669"/>
    <property type="project" value="TreeGrafter"/>
</dbReference>
<dbReference type="InterPro" id="IPR002634">
    <property type="entry name" value="BolA"/>
</dbReference>
<gene>
    <name evidence="2" type="ORF">FHS83_003354</name>
</gene>
<sequence>MAMTDTITAKLNAAFSPVELTVTDDSARHEGHHGHRHGGETHFIVRIVSQAFAGMGRVERQRKVYAVLAEELNTQIHALQLETKAPGE</sequence>
<dbReference type="EMBL" id="JAASRM010000001">
    <property type="protein sequence ID" value="NIK90036.1"/>
    <property type="molecule type" value="Genomic_DNA"/>
</dbReference>
<accession>A0A846N2S5</accession>
<evidence type="ECO:0000313" key="2">
    <source>
        <dbReference type="EMBL" id="NIK90036.1"/>
    </source>
</evidence>
<name>A0A846N2S5_9PROT</name>
<dbReference type="RefSeq" id="WP_167084243.1">
    <property type="nucleotide sequence ID" value="NZ_BAAADC010000001.1"/>
</dbReference>
<reference evidence="2 3" key="1">
    <citation type="submission" date="2020-03" db="EMBL/GenBank/DDBJ databases">
        <title>Genomic Encyclopedia of Type Strains, Phase IV (KMG-IV): sequencing the most valuable type-strain genomes for metagenomic binning, comparative biology and taxonomic classification.</title>
        <authorList>
            <person name="Goeker M."/>
        </authorList>
    </citation>
    <scope>NUCLEOTIDE SEQUENCE [LARGE SCALE GENOMIC DNA]</scope>
    <source>
        <strain evidence="2 3">DSM 19867</strain>
    </source>
</reference>
<proteinExistence type="inferred from homology"/>
<dbReference type="PANTHER" id="PTHR46230">
    <property type="match status" value="1"/>
</dbReference>
<dbReference type="PIRSF" id="PIRSF003113">
    <property type="entry name" value="BolA"/>
    <property type="match status" value="1"/>
</dbReference>
<dbReference type="Gene3D" id="3.30.300.90">
    <property type="entry name" value="BolA-like"/>
    <property type="match status" value="1"/>
</dbReference>
<dbReference type="AlphaFoldDB" id="A0A846N2S5"/>
<dbReference type="SUPFAM" id="SSF82657">
    <property type="entry name" value="BolA-like"/>
    <property type="match status" value="1"/>
</dbReference>
<organism evidence="2 3">
    <name type="scientific">Rhizomicrobium palustre</name>
    <dbReference type="NCBI Taxonomy" id="189966"/>
    <lineage>
        <taxon>Bacteria</taxon>
        <taxon>Pseudomonadati</taxon>
        <taxon>Pseudomonadota</taxon>
        <taxon>Alphaproteobacteria</taxon>
        <taxon>Micropepsales</taxon>
        <taxon>Micropepsaceae</taxon>
        <taxon>Rhizomicrobium</taxon>
    </lineage>
</organism>